<comment type="catalytic activity">
    <reaction evidence="1">
        <text>ATP + protein L-histidine = ADP + protein N-phospho-L-histidine.</text>
        <dbReference type="EC" id="2.7.13.3"/>
    </reaction>
</comment>
<comment type="caution">
    <text evidence="13">The sequence shown here is derived from an EMBL/GenBank/DDBJ whole genome shotgun (WGS) entry which is preliminary data.</text>
</comment>
<feature type="transmembrane region" description="Helical" evidence="11">
    <location>
        <begin position="286"/>
        <end position="308"/>
    </location>
</feature>
<organism evidence="13 14">
    <name type="scientific">Clostridium vincentii</name>
    <dbReference type="NCBI Taxonomy" id="52704"/>
    <lineage>
        <taxon>Bacteria</taxon>
        <taxon>Bacillati</taxon>
        <taxon>Bacillota</taxon>
        <taxon>Clostridia</taxon>
        <taxon>Eubacteriales</taxon>
        <taxon>Clostridiaceae</taxon>
        <taxon>Clostridium</taxon>
    </lineage>
</organism>
<protein>
    <recommendedName>
        <fullName evidence="3">histidine kinase</fullName>
        <ecNumber evidence="3">2.7.13.3</ecNumber>
    </recommendedName>
</protein>
<dbReference type="Gene3D" id="1.10.287.950">
    <property type="entry name" value="Methyl-accepting chemotaxis protein"/>
    <property type="match status" value="1"/>
</dbReference>
<dbReference type="EC" id="2.7.13.3" evidence="3"/>
<comment type="subcellular location">
    <subcellularLocation>
        <location evidence="2">Cell membrane</location>
        <topology evidence="2">Multi-pass membrane protein</topology>
    </subcellularLocation>
</comment>
<evidence type="ECO:0000256" key="2">
    <source>
        <dbReference type="ARBA" id="ARBA00004651"/>
    </source>
</evidence>
<dbReference type="PROSITE" id="PS50885">
    <property type="entry name" value="HAMP"/>
    <property type="match status" value="1"/>
</dbReference>
<dbReference type="Pfam" id="PF00672">
    <property type="entry name" value="HAMP"/>
    <property type="match status" value="1"/>
</dbReference>
<evidence type="ECO:0000256" key="3">
    <source>
        <dbReference type="ARBA" id="ARBA00012438"/>
    </source>
</evidence>
<keyword evidence="10 11" id="KW-0472">Membrane</keyword>
<dbReference type="AlphaFoldDB" id="A0A2T0B8Y0"/>
<dbReference type="EMBL" id="PVXQ01000047">
    <property type="protein sequence ID" value="PRR80283.1"/>
    <property type="molecule type" value="Genomic_DNA"/>
</dbReference>
<dbReference type="InterPro" id="IPR029151">
    <property type="entry name" value="Sensor-like_sf"/>
</dbReference>
<dbReference type="OrthoDB" id="1882972at2"/>
<accession>A0A2T0B8Y0</accession>
<proteinExistence type="predicted"/>
<dbReference type="SUPFAM" id="SSF58104">
    <property type="entry name" value="Methyl-accepting chemotaxis protein (MCP) signaling domain"/>
    <property type="match status" value="1"/>
</dbReference>
<keyword evidence="4" id="KW-1003">Cell membrane</keyword>
<keyword evidence="7 11" id="KW-0812">Transmembrane</keyword>
<evidence type="ECO:0000256" key="11">
    <source>
        <dbReference type="SAM" id="Phobius"/>
    </source>
</evidence>
<keyword evidence="6" id="KW-0808">Transferase</keyword>
<dbReference type="SMART" id="SM00304">
    <property type="entry name" value="HAMP"/>
    <property type="match status" value="1"/>
</dbReference>
<evidence type="ECO:0000256" key="8">
    <source>
        <dbReference type="ARBA" id="ARBA00022777"/>
    </source>
</evidence>
<dbReference type="CDD" id="cd12913">
    <property type="entry name" value="PDC1_MCP_like"/>
    <property type="match status" value="1"/>
</dbReference>
<dbReference type="Proteomes" id="UP000239471">
    <property type="component" value="Unassembled WGS sequence"/>
</dbReference>
<dbReference type="Pfam" id="PF02743">
    <property type="entry name" value="dCache_1"/>
    <property type="match status" value="1"/>
</dbReference>
<reference evidence="13 14" key="1">
    <citation type="submission" date="2018-03" db="EMBL/GenBank/DDBJ databases">
        <title>Genome sequence of Clostridium vincentii DSM 10228.</title>
        <authorList>
            <person name="Poehlein A."/>
            <person name="Daniel R."/>
        </authorList>
    </citation>
    <scope>NUCLEOTIDE SEQUENCE [LARGE SCALE GENOMIC DNA]</scope>
    <source>
        <strain evidence="13 14">DSM 10228</strain>
    </source>
</reference>
<dbReference type="PANTHER" id="PTHR45528">
    <property type="entry name" value="SENSOR HISTIDINE KINASE CPXA"/>
    <property type="match status" value="1"/>
</dbReference>
<keyword evidence="9 11" id="KW-1133">Transmembrane helix</keyword>
<evidence type="ECO:0000313" key="14">
    <source>
        <dbReference type="Proteomes" id="UP000239471"/>
    </source>
</evidence>
<evidence type="ECO:0000256" key="5">
    <source>
        <dbReference type="ARBA" id="ARBA00022553"/>
    </source>
</evidence>
<dbReference type="SUPFAM" id="SSF103190">
    <property type="entry name" value="Sensory domain-like"/>
    <property type="match status" value="1"/>
</dbReference>
<dbReference type="InterPro" id="IPR003660">
    <property type="entry name" value="HAMP_dom"/>
</dbReference>
<evidence type="ECO:0000256" key="4">
    <source>
        <dbReference type="ARBA" id="ARBA00022475"/>
    </source>
</evidence>
<dbReference type="PANTHER" id="PTHR45528:SF10">
    <property type="entry name" value="METHYL-ACCEPTING CHEMOTAXIS PROTEIN"/>
    <property type="match status" value="1"/>
</dbReference>
<dbReference type="Gene3D" id="3.30.450.20">
    <property type="entry name" value="PAS domain"/>
    <property type="match status" value="2"/>
</dbReference>
<evidence type="ECO:0000256" key="6">
    <source>
        <dbReference type="ARBA" id="ARBA00022679"/>
    </source>
</evidence>
<evidence type="ECO:0000259" key="12">
    <source>
        <dbReference type="PROSITE" id="PS50885"/>
    </source>
</evidence>
<dbReference type="GO" id="GO:0005886">
    <property type="term" value="C:plasma membrane"/>
    <property type="evidence" value="ECO:0007669"/>
    <property type="project" value="UniProtKB-SubCell"/>
</dbReference>
<feature type="domain" description="HAMP" evidence="12">
    <location>
        <begin position="310"/>
        <end position="362"/>
    </location>
</feature>
<evidence type="ECO:0000256" key="1">
    <source>
        <dbReference type="ARBA" id="ARBA00000085"/>
    </source>
</evidence>
<keyword evidence="8" id="KW-0418">Kinase</keyword>
<evidence type="ECO:0000256" key="9">
    <source>
        <dbReference type="ARBA" id="ARBA00022989"/>
    </source>
</evidence>
<dbReference type="GO" id="GO:0000155">
    <property type="term" value="F:phosphorelay sensor kinase activity"/>
    <property type="evidence" value="ECO:0007669"/>
    <property type="project" value="TreeGrafter"/>
</dbReference>
<dbReference type="CDD" id="cd12912">
    <property type="entry name" value="PDC2_MCP_like"/>
    <property type="match status" value="1"/>
</dbReference>
<evidence type="ECO:0000256" key="10">
    <source>
        <dbReference type="ARBA" id="ARBA00023136"/>
    </source>
</evidence>
<dbReference type="CDD" id="cd06225">
    <property type="entry name" value="HAMP"/>
    <property type="match status" value="1"/>
</dbReference>
<evidence type="ECO:0000313" key="13">
    <source>
        <dbReference type="EMBL" id="PRR80283.1"/>
    </source>
</evidence>
<gene>
    <name evidence="13" type="primary">mcpC_3</name>
    <name evidence="13" type="ORF">CLVI_30730</name>
</gene>
<dbReference type="InterPro" id="IPR050398">
    <property type="entry name" value="HssS/ArlS-like"/>
</dbReference>
<evidence type="ECO:0000256" key="7">
    <source>
        <dbReference type="ARBA" id="ARBA00022692"/>
    </source>
</evidence>
<sequence length="465" mass="50865">MKKNVKDMRNLKSIKAKIIQVMIIIAAIPIIILGIYASLTFKNNSQEEFQNSSQTLGKAMIDEIDGVFNSTEVTIDSINSTNIFDGSLENSKKIKEQLAIIEQSNYNYQGIYFAASNKNEFIFSKNEGIPENFDYSSRDWYKKALEAKGEISVTDVFEDVATGENIVSVSKAVIKDGNVLGVIGIDLNIGNIKTTIDNTTMGKSGKTNLMDSKGVVIAHSNKDFVGKNIFENTEVWDTIVTEKNGGTSAEILGEPYSLSFQTSEKTGWKLVIEMPNSEMQEASNGFMMTLAMVCVVVLIISSIIGTIFSRGISKSIKLIKEGTLRAADGDFSTDIDVKSKDELLEFSDSFNVMQNKISDLINNVSNTVNEVNDTSINLANMSVEVAASIGEVASTVSEISKGSMESANNLEIVTNEFEDVSNQLNIIDNVTKKISTMATETNELSKDGITMIGIVMTKSQEAKEK</sequence>
<keyword evidence="14" id="KW-1185">Reference proteome</keyword>
<feature type="transmembrane region" description="Helical" evidence="11">
    <location>
        <begin position="21"/>
        <end position="39"/>
    </location>
</feature>
<dbReference type="RefSeq" id="WP_106060959.1">
    <property type="nucleotide sequence ID" value="NZ_PVXQ01000047.1"/>
</dbReference>
<name>A0A2T0B8Y0_9CLOT</name>
<keyword evidence="5" id="KW-0597">Phosphoprotein</keyword>
<dbReference type="InterPro" id="IPR033479">
    <property type="entry name" value="dCache_1"/>
</dbReference>